<protein>
    <submittedName>
        <fullName evidence="8">RNA polymerase sigma factor</fullName>
    </submittedName>
</protein>
<dbReference type="CDD" id="cd06171">
    <property type="entry name" value="Sigma70_r4"/>
    <property type="match status" value="1"/>
</dbReference>
<dbReference type="NCBIfam" id="TIGR02937">
    <property type="entry name" value="sigma70-ECF"/>
    <property type="match status" value="1"/>
</dbReference>
<comment type="caution">
    <text evidence="8">The sequence shown here is derived from an EMBL/GenBank/DDBJ whole genome shotgun (WGS) entry which is preliminary data.</text>
</comment>
<dbReference type="Gene3D" id="1.10.1740.10">
    <property type="match status" value="1"/>
</dbReference>
<name>A0ABW1XLL0_9ALTE</name>
<dbReference type="PANTHER" id="PTHR43133">
    <property type="entry name" value="RNA POLYMERASE ECF-TYPE SIGMA FACTO"/>
    <property type="match status" value="1"/>
</dbReference>
<dbReference type="RefSeq" id="WP_131259700.1">
    <property type="nucleotide sequence ID" value="NZ_JBHSUS010000001.1"/>
</dbReference>
<reference evidence="9" key="1">
    <citation type="journal article" date="2019" name="Int. J. Syst. Evol. Microbiol.">
        <title>The Global Catalogue of Microorganisms (GCM) 10K type strain sequencing project: providing services to taxonomists for standard genome sequencing and annotation.</title>
        <authorList>
            <consortium name="The Broad Institute Genomics Platform"/>
            <consortium name="The Broad Institute Genome Sequencing Center for Infectious Disease"/>
            <person name="Wu L."/>
            <person name="Ma J."/>
        </authorList>
    </citation>
    <scope>NUCLEOTIDE SEQUENCE [LARGE SCALE GENOMIC DNA]</scope>
    <source>
        <strain evidence="9">CGMCC 1.16031</strain>
    </source>
</reference>
<dbReference type="Proteomes" id="UP001596364">
    <property type="component" value="Unassembled WGS sequence"/>
</dbReference>
<comment type="similarity">
    <text evidence="1">Belongs to the sigma-70 factor family. ECF subfamily.</text>
</comment>
<feature type="domain" description="RNA polymerase sigma-70 region 2" evidence="6">
    <location>
        <begin position="24"/>
        <end position="90"/>
    </location>
</feature>
<proteinExistence type="inferred from homology"/>
<evidence type="ECO:0000259" key="6">
    <source>
        <dbReference type="Pfam" id="PF04542"/>
    </source>
</evidence>
<dbReference type="InterPro" id="IPR007627">
    <property type="entry name" value="RNA_pol_sigma70_r2"/>
</dbReference>
<dbReference type="InterPro" id="IPR039425">
    <property type="entry name" value="RNA_pol_sigma-70-like"/>
</dbReference>
<gene>
    <name evidence="8" type="ORF">ACFP85_11380</name>
</gene>
<dbReference type="Gene3D" id="1.10.10.10">
    <property type="entry name" value="Winged helix-like DNA-binding domain superfamily/Winged helix DNA-binding domain"/>
    <property type="match status" value="1"/>
</dbReference>
<evidence type="ECO:0000256" key="3">
    <source>
        <dbReference type="ARBA" id="ARBA00023082"/>
    </source>
</evidence>
<dbReference type="InterPro" id="IPR013325">
    <property type="entry name" value="RNA_pol_sigma_r2"/>
</dbReference>
<keyword evidence="9" id="KW-1185">Reference proteome</keyword>
<organism evidence="8 9">
    <name type="scientific">Pseudobowmanella zhangzhouensis</name>
    <dbReference type="NCBI Taxonomy" id="1537679"/>
    <lineage>
        <taxon>Bacteria</taxon>
        <taxon>Pseudomonadati</taxon>
        <taxon>Pseudomonadota</taxon>
        <taxon>Gammaproteobacteria</taxon>
        <taxon>Alteromonadales</taxon>
        <taxon>Alteromonadaceae</taxon>
    </lineage>
</organism>
<dbReference type="EMBL" id="JBHSUS010000001">
    <property type="protein sequence ID" value="MFC6440744.1"/>
    <property type="molecule type" value="Genomic_DNA"/>
</dbReference>
<dbReference type="Pfam" id="PF04542">
    <property type="entry name" value="Sigma70_r2"/>
    <property type="match status" value="1"/>
</dbReference>
<dbReference type="InterPro" id="IPR014284">
    <property type="entry name" value="RNA_pol_sigma-70_dom"/>
</dbReference>
<dbReference type="SUPFAM" id="SSF88946">
    <property type="entry name" value="Sigma2 domain of RNA polymerase sigma factors"/>
    <property type="match status" value="1"/>
</dbReference>
<dbReference type="InterPro" id="IPR036388">
    <property type="entry name" value="WH-like_DNA-bd_sf"/>
</dbReference>
<sequence>MFEQTDEKLISKALAGHAGAWTKLVRRYDKAIYHYALRMCSRHDDAQDLMQDIFMAVCRNLATYRGDGEFKAWLFRIAHFRVVEYYRRKKPLQSIDDEPEVAQESQHDPDIVLFSQRQGEHLAGAMQQLPLAQKAVVELKFYGQFTCDEIASQLGVSANTVKSRLYAALDKLKLILEAQDAA</sequence>
<evidence type="ECO:0000313" key="9">
    <source>
        <dbReference type="Proteomes" id="UP001596364"/>
    </source>
</evidence>
<keyword evidence="5" id="KW-0804">Transcription</keyword>
<keyword evidence="4" id="KW-0238">DNA-binding</keyword>
<keyword evidence="3" id="KW-0731">Sigma factor</keyword>
<dbReference type="InterPro" id="IPR013249">
    <property type="entry name" value="RNA_pol_sigma70_r4_t2"/>
</dbReference>
<evidence type="ECO:0000256" key="1">
    <source>
        <dbReference type="ARBA" id="ARBA00010641"/>
    </source>
</evidence>
<evidence type="ECO:0000256" key="4">
    <source>
        <dbReference type="ARBA" id="ARBA00023125"/>
    </source>
</evidence>
<dbReference type="InterPro" id="IPR013324">
    <property type="entry name" value="RNA_pol_sigma_r3/r4-like"/>
</dbReference>
<dbReference type="SUPFAM" id="SSF88659">
    <property type="entry name" value="Sigma3 and sigma4 domains of RNA polymerase sigma factors"/>
    <property type="match status" value="1"/>
</dbReference>
<evidence type="ECO:0000313" key="8">
    <source>
        <dbReference type="EMBL" id="MFC6440744.1"/>
    </source>
</evidence>
<accession>A0ABW1XLL0</accession>
<dbReference type="Pfam" id="PF08281">
    <property type="entry name" value="Sigma70_r4_2"/>
    <property type="match status" value="1"/>
</dbReference>
<feature type="domain" description="RNA polymerase sigma factor 70 region 4 type 2" evidence="7">
    <location>
        <begin position="124"/>
        <end position="172"/>
    </location>
</feature>
<evidence type="ECO:0000256" key="2">
    <source>
        <dbReference type="ARBA" id="ARBA00023015"/>
    </source>
</evidence>
<evidence type="ECO:0000259" key="7">
    <source>
        <dbReference type="Pfam" id="PF08281"/>
    </source>
</evidence>
<keyword evidence="2" id="KW-0805">Transcription regulation</keyword>
<evidence type="ECO:0000256" key="5">
    <source>
        <dbReference type="ARBA" id="ARBA00023163"/>
    </source>
</evidence>
<dbReference type="PANTHER" id="PTHR43133:SF8">
    <property type="entry name" value="RNA POLYMERASE SIGMA FACTOR HI_1459-RELATED"/>
    <property type="match status" value="1"/>
</dbReference>